<reference evidence="2 3" key="1">
    <citation type="journal article" date="2021" name="J. Hered.">
        <title>A chromosome-level genome assembly of the parasitoid wasp, Cotesia glomerata (Hymenoptera: Braconidae).</title>
        <authorList>
            <person name="Pinto B.J."/>
            <person name="Weis J.J."/>
            <person name="Gamble T."/>
            <person name="Ode P.J."/>
            <person name="Paul R."/>
            <person name="Zaspel J.M."/>
        </authorList>
    </citation>
    <scope>NUCLEOTIDE SEQUENCE [LARGE SCALE GENOMIC DNA]</scope>
    <source>
        <strain evidence="2">CgM1</strain>
    </source>
</reference>
<comment type="caution">
    <text evidence="2">The sequence shown here is derived from an EMBL/GenBank/DDBJ whole genome shotgun (WGS) entry which is preliminary data.</text>
</comment>
<dbReference type="EMBL" id="JAHXZJ010000001">
    <property type="protein sequence ID" value="KAH0568563.1"/>
    <property type="molecule type" value="Genomic_DNA"/>
</dbReference>
<accession>A0AAV7IVH5</accession>
<evidence type="ECO:0000313" key="2">
    <source>
        <dbReference type="EMBL" id="KAH0568563.1"/>
    </source>
</evidence>
<keyword evidence="3" id="KW-1185">Reference proteome</keyword>
<gene>
    <name evidence="2" type="ORF">KQX54_021201</name>
</gene>
<evidence type="ECO:0000256" key="1">
    <source>
        <dbReference type="SAM" id="MobiDB-lite"/>
    </source>
</evidence>
<feature type="region of interest" description="Disordered" evidence="1">
    <location>
        <begin position="84"/>
        <end position="111"/>
    </location>
</feature>
<protein>
    <submittedName>
        <fullName evidence="2">Uncharacterized protein</fullName>
    </submittedName>
</protein>
<evidence type="ECO:0000313" key="3">
    <source>
        <dbReference type="Proteomes" id="UP000826195"/>
    </source>
</evidence>
<dbReference type="AlphaFoldDB" id="A0AAV7IVH5"/>
<sequence>MRIEEPSLALHISITLGFSLEKVGGESPRKMKFIAISRGCRPNQKVPFSTRTIHYNDSDPSKRGKIKWHVEEGANWILERREKQSASASKIKLKEKEKKRIIAGENKERAK</sequence>
<dbReference type="Proteomes" id="UP000826195">
    <property type="component" value="Unassembled WGS sequence"/>
</dbReference>
<name>A0AAV7IVH5_COTGL</name>
<organism evidence="2 3">
    <name type="scientific">Cotesia glomerata</name>
    <name type="common">Lepidopteran parasitic wasp</name>
    <name type="synonym">Apanteles glomeratus</name>
    <dbReference type="NCBI Taxonomy" id="32391"/>
    <lineage>
        <taxon>Eukaryota</taxon>
        <taxon>Metazoa</taxon>
        <taxon>Ecdysozoa</taxon>
        <taxon>Arthropoda</taxon>
        <taxon>Hexapoda</taxon>
        <taxon>Insecta</taxon>
        <taxon>Pterygota</taxon>
        <taxon>Neoptera</taxon>
        <taxon>Endopterygota</taxon>
        <taxon>Hymenoptera</taxon>
        <taxon>Apocrita</taxon>
        <taxon>Ichneumonoidea</taxon>
        <taxon>Braconidae</taxon>
        <taxon>Microgastrinae</taxon>
        <taxon>Cotesia</taxon>
    </lineage>
</organism>
<feature type="compositionally biased region" description="Basic and acidic residues" evidence="1">
    <location>
        <begin position="92"/>
        <end position="111"/>
    </location>
</feature>
<proteinExistence type="predicted"/>